<gene>
    <name evidence="1" type="ORF">HAX54_010954</name>
</gene>
<proteinExistence type="predicted"/>
<dbReference type="EMBL" id="JACEIK010001610">
    <property type="protein sequence ID" value="MCD7470804.1"/>
    <property type="molecule type" value="Genomic_DNA"/>
</dbReference>
<evidence type="ECO:0000313" key="2">
    <source>
        <dbReference type="Proteomes" id="UP000823775"/>
    </source>
</evidence>
<keyword evidence="2" id="KW-1185">Reference proteome</keyword>
<comment type="caution">
    <text evidence="1">The sequence shown here is derived from an EMBL/GenBank/DDBJ whole genome shotgun (WGS) entry which is preliminary data.</text>
</comment>
<evidence type="ECO:0000313" key="1">
    <source>
        <dbReference type="EMBL" id="MCD7470804.1"/>
    </source>
</evidence>
<sequence length="66" mass="7244">LSKLRMPVAVAFDFKTPIRHKLSFFPLFSIYLSNNLSSCASFTLVLSDRKTVKDSAGTIASSMSVT</sequence>
<reference evidence="1 2" key="1">
    <citation type="journal article" date="2021" name="BMC Genomics">
        <title>Datura genome reveals duplications of psychoactive alkaloid biosynthetic genes and high mutation rate following tissue culture.</title>
        <authorList>
            <person name="Rajewski A."/>
            <person name="Carter-House D."/>
            <person name="Stajich J."/>
            <person name="Litt A."/>
        </authorList>
    </citation>
    <scope>NUCLEOTIDE SEQUENCE [LARGE SCALE GENOMIC DNA]</scope>
    <source>
        <strain evidence="1">AR-01</strain>
    </source>
</reference>
<feature type="non-terminal residue" evidence="1">
    <location>
        <position position="1"/>
    </location>
</feature>
<dbReference type="Proteomes" id="UP000823775">
    <property type="component" value="Unassembled WGS sequence"/>
</dbReference>
<name>A0ABS8TH30_DATST</name>
<accession>A0ABS8TH30</accession>
<protein>
    <submittedName>
        <fullName evidence="1">Uncharacterized protein</fullName>
    </submittedName>
</protein>
<organism evidence="1 2">
    <name type="scientific">Datura stramonium</name>
    <name type="common">Jimsonweed</name>
    <name type="synonym">Common thornapple</name>
    <dbReference type="NCBI Taxonomy" id="4076"/>
    <lineage>
        <taxon>Eukaryota</taxon>
        <taxon>Viridiplantae</taxon>
        <taxon>Streptophyta</taxon>
        <taxon>Embryophyta</taxon>
        <taxon>Tracheophyta</taxon>
        <taxon>Spermatophyta</taxon>
        <taxon>Magnoliopsida</taxon>
        <taxon>eudicotyledons</taxon>
        <taxon>Gunneridae</taxon>
        <taxon>Pentapetalae</taxon>
        <taxon>asterids</taxon>
        <taxon>lamiids</taxon>
        <taxon>Solanales</taxon>
        <taxon>Solanaceae</taxon>
        <taxon>Solanoideae</taxon>
        <taxon>Datureae</taxon>
        <taxon>Datura</taxon>
    </lineage>
</organism>